<protein>
    <submittedName>
        <fullName evidence="1">Uncharacterized protein</fullName>
    </submittedName>
</protein>
<accession>A0A1Y2BST5</accession>
<reference evidence="1 2" key="1">
    <citation type="submission" date="2016-07" db="EMBL/GenBank/DDBJ databases">
        <title>Pervasive Adenine N6-methylation of Active Genes in Fungi.</title>
        <authorList>
            <consortium name="DOE Joint Genome Institute"/>
            <person name="Mondo S.J."/>
            <person name="Dannebaum R.O."/>
            <person name="Kuo R.C."/>
            <person name="Labutti K."/>
            <person name="Haridas S."/>
            <person name="Kuo A."/>
            <person name="Salamov A."/>
            <person name="Ahrendt S.R."/>
            <person name="Lipzen A."/>
            <person name="Sullivan W."/>
            <person name="Andreopoulos W.B."/>
            <person name="Clum A."/>
            <person name="Lindquist E."/>
            <person name="Daum C."/>
            <person name="Ramamoorthy G.K."/>
            <person name="Gryganskyi A."/>
            <person name="Culley D."/>
            <person name="Magnuson J.K."/>
            <person name="James T.Y."/>
            <person name="O'Malley M.A."/>
            <person name="Stajich J.E."/>
            <person name="Spatafora J.W."/>
            <person name="Visel A."/>
            <person name="Grigoriev I.V."/>
        </authorList>
    </citation>
    <scope>NUCLEOTIDE SEQUENCE [LARGE SCALE GENOMIC DNA]</scope>
    <source>
        <strain evidence="1 2">JEL800</strain>
    </source>
</reference>
<dbReference type="AlphaFoldDB" id="A0A1Y2BST5"/>
<name>A0A1Y2BST5_9FUNG</name>
<evidence type="ECO:0000313" key="1">
    <source>
        <dbReference type="EMBL" id="ORY37764.1"/>
    </source>
</evidence>
<organism evidence="1 2">
    <name type="scientific">Rhizoclosmatium globosum</name>
    <dbReference type="NCBI Taxonomy" id="329046"/>
    <lineage>
        <taxon>Eukaryota</taxon>
        <taxon>Fungi</taxon>
        <taxon>Fungi incertae sedis</taxon>
        <taxon>Chytridiomycota</taxon>
        <taxon>Chytridiomycota incertae sedis</taxon>
        <taxon>Chytridiomycetes</taxon>
        <taxon>Chytridiales</taxon>
        <taxon>Chytriomycetaceae</taxon>
        <taxon>Rhizoclosmatium</taxon>
    </lineage>
</organism>
<dbReference type="Proteomes" id="UP000193642">
    <property type="component" value="Unassembled WGS sequence"/>
</dbReference>
<sequence length="59" mass="6841">MAVKKITVTVKAQPQTKLIFSLSFIIQHDILSPRRFLLYSCQSCFVNALFLNEPSLVRW</sequence>
<dbReference type="EMBL" id="MCGO01000048">
    <property type="protein sequence ID" value="ORY37764.1"/>
    <property type="molecule type" value="Genomic_DNA"/>
</dbReference>
<gene>
    <name evidence="1" type="ORF">BCR33DRAFT_721220</name>
</gene>
<proteinExistence type="predicted"/>
<evidence type="ECO:0000313" key="2">
    <source>
        <dbReference type="Proteomes" id="UP000193642"/>
    </source>
</evidence>
<keyword evidence="2" id="KW-1185">Reference proteome</keyword>
<comment type="caution">
    <text evidence="1">The sequence shown here is derived from an EMBL/GenBank/DDBJ whole genome shotgun (WGS) entry which is preliminary data.</text>
</comment>